<accession>A0A930Y8E0</accession>
<name>A0A930Y8E0_9PAST</name>
<organism evidence="1">
    <name type="scientific">Gallibacterium anatis</name>
    <dbReference type="NCBI Taxonomy" id="750"/>
    <lineage>
        <taxon>Bacteria</taxon>
        <taxon>Pseudomonadati</taxon>
        <taxon>Pseudomonadota</taxon>
        <taxon>Gammaproteobacteria</taxon>
        <taxon>Pasteurellales</taxon>
        <taxon>Pasteurellaceae</taxon>
        <taxon>Gallibacterium</taxon>
    </lineage>
</organism>
<reference evidence="1" key="1">
    <citation type="submission" date="2020-11" db="EMBL/GenBank/DDBJ databases">
        <title>Gallibacterium anatis 1637, full genome, WGS.</title>
        <authorList>
            <person name="Laishevtcev A.I."/>
            <person name="Yakimova E.A."/>
            <person name="Petkovich D."/>
            <person name="Stepanova T.V."/>
            <person name="Kalendr R.S."/>
            <person name="Rubalsky E.O."/>
            <person name="Zulkarneev E.R."/>
            <person name="Aleshkin A.V."/>
        </authorList>
    </citation>
    <scope>NUCLEOTIDE SEQUENCE</scope>
    <source>
        <strain evidence="1">1637</strain>
    </source>
</reference>
<protein>
    <submittedName>
        <fullName evidence="1">Uncharacterized protein</fullName>
    </submittedName>
</protein>
<evidence type="ECO:0000313" key="1">
    <source>
        <dbReference type="EMBL" id="MBF4102322.1"/>
    </source>
</evidence>
<comment type="caution">
    <text evidence="1">The sequence shown here is derived from an EMBL/GenBank/DDBJ whole genome shotgun (WGS) entry which is preliminary data.</text>
</comment>
<sequence length="59" mass="5835">MDNVKSGIGGEAGNGIKDGTIVDGTAGNNTFIKKLEKVGGTGEGAIDKTTVVNAGDLKT</sequence>
<proteinExistence type="predicted"/>
<dbReference type="AlphaFoldDB" id="A0A930Y8E0"/>
<dbReference type="EMBL" id="JADION010000006">
    <property type="protein sequence ID" value="MBF4102322.1"/>
    <property type="molecule type" value="Genomic_DNA"/>
</dbReference>
<gene>
    <name evidence="1" type="ORF">INT80_03255</name>
</gene>